<evidence type="ECO:0000256" key="2">
    <source>
        <dbReference type="ARBA" id="ARBA00022553"/>
    </source>
</evidence>
<evidence type="ECO:0000313" key="17">
    <source>
        <dbReference type="Proteomes" id="UP000636800"/>
    </source>
</evidence>
<protein>
    <recommendedName>
        <fullName evidence="14">Protein kinase domain-containing protein</fullName>
    </recommendedName>
</protein>
<dbReference type="PANTHER" id="PTHR48010">
    <property type="entry name" value="OS05G0588300 PROTEIN"/>
    <property type="match status" value="1"/>
</dbReference>
<feature type="compositionally biased region" description="Gly residues" evidence="11">
    <location>
        <begin position="245"/>
        <end position="257"/>
    </location>
</feature>
<keyword evidence="8" id="KW-0067">ATP-binding</keyword>
<dbReference type="Gene3D" id="3.30.200.20">
    <property type="entry name" value="Phosphorylase Kinase, domain 1"/>
    <property type="match status" value="1"/>
</dbReference>
<keyword evidence="2" id="KW-0597">Phosphoprotein</keyword>
<dbReference type="EMBL" id="JADCNL010000013">
    <property type="protein sequence ID" value="KAG0455510.1"/>
    <property type="molecule type" value="Genomic_DNA"/>
</dbReference>
<dbReference type="InterPro" id="IPR001611">
    <property type="entry name" value="Leu-rich_rpt"/>
</dbReference>
<evidence type="ECO:0000313" key="18">
    <source>
        <dbReference type="Proteomes" id="UP000639772"/>
    </source>
</evidence>
<dbReference type="FunFam" id="3.30.200.20:FF:000307">
    <property type="entry name" value="pollen receptor-like kinase 1"/>
    <property type="match status" value="1"/>
</dbReference>
<evidence type="ECO:0000256" key="13">
    <source>
        <dbReference type="SAM" id="SignalP"/>
    </source>
</evidence>
<evidence type="ECO:0000256" key="4">
    <source>
        <dbReference type="ARBA" id="ARBA00022692"/>
    </source>
</evidence>
<keyword evidence="7" id="KW-0547">Nucleotide-binding</keyword>
<dbReference type="EMBL" id="JADCNM010000013">
    <property type="protein sequence ID" value="KAG0456749.1"/>
    <property type="molecule type" value="Genomic_DNA"/>
</dbReference>
<keyword evidence="4 12" id="KW-0812">Transmembrane</keyword>
<dbReference type="PROSITE" id="PS50011">
    <property type="entry name" value="PROTEIN_KINASE_DOM"/>
    <property type="match status" value="1"/>
</dbReference>
<dbReference type="InterPro" id="IPR000719">
    <property type="entry name" value="Prot_kinase_dom"/>
</dbReference>
<dbReference type="Proteomes" id="UP000639772">
    <property type="component" value="Chromosome 13"/>
</dbReference>
<feature type="domain" description="Protein kinase" evidence="14">
    <location>
        <begin position="371"/>
        <end position="634"/>
    </location>
</feature>
<evidence type="ECO:0000256" key="7">
    <source>
        <dbReference type="ARBA" id="ARBA00022741"/>
    </source>
</evidence>
<dbReference type="InterPro" id="IPR013210">
    <property type="entry name" value="LRR_N_plant-typ"/>
</dbReference>
<keyword evidence="3" id="KW-0433">Leucine-rich repeat</keyword>
<dbReference type="InterPro" id="IPR032675">
    <property type="entry name" value="LRR_dom_sf"/>
</dbReference>
<dbReference type="InterPro" id="IPR011009">
    <property type="entry name" value="Kinase-like_dom_sf"/>
</dbReference>
<dbReference type="GO" id="GO:0016020">
    <property type="term" value="C:membrane"/>
    <property type="evidence" value="ECO:0007669"/>
    <property type="project" value="UniProtKB-SubCell"/>
</dbReference>
<keyword evidence="6" id="KW-0677">Repeat</keyword>
<reference evidence="17 18" key="1">
    <citation type="journal article" date="2020" name="Nat. Food">
        <title>A phased Vanilla planifolia genome enables genetic improvement of flavour and production.</title>
        <authorList>
            <person name="Hasing T."/>
            <person name="Tang H."/>
            <person name="Brym M."/>
            <person name="Khazi F."/>
            <person name="Huang T."/>
            <person name="Chambers A.H."/>
        </authorList>
    </citation>
    <scope>NUCLEOTIDE SEQUENCE [LARGE SCALE GENOMIC DNA]</scope>
    <source>
        <tissue evidence="16">Leaf</tissue>
    </source>
</reference>
<evidence type="ECO:0000256" key="1">
    <source>
        <dbReference type="ARBA" id="ARBA00004370"/>
    </source>
</evidence>
<evidence type="ECO:0000256" key="12">
    <source>
        <dbReference type="SAM" id="Phobius"/>
    </source>
</evidence>
<dbReference type="Pfam" id="PF00560">
    <property type="entry name" value="LRR_1"/>
    <property type="match status" value="3"/>
</dbReference>
<dbReference type="GO" id="GO:0004672">
    <property type="term" value="F:protein kinase activity"/>
    <property type="evidence" value="ECO:0007669"/>
    <property type="project" value="InterPro"/>
</dbReference>
<evidence type="ECO:0000313" key="15">
    <source>
        <dbReference type="EMBL" id="KAG0455510.1"/>
    </source>
</evidence>
<keyword evidence="5 13" id="KW-0732">Signal</keyword>
<feature type="transmembrane region" description="Helical" evidence="12">
    <location>
        <begin position="272"/>
        <end position="294"/>
    </location>
</feature>
<dbReference type="InterPro" id="IPR001245">
    <property type="entry name" value="Ser-Thr/Tyr_kinase_cat_dom"/>
</dbReference>
<dbReference type="SUPFAM" id="SSF52058">
    <property type="entry name" value="L domain-like"/>
    <property type="match status" value="1"/>
</dbReference>
<feature type="region of interest" description="Disordered" evidence="11">
    <location>
        <begin position="616"/>
        <end position="665"/>
    </location>
</feature>
<dbReference type="GO" id="GO:0005524">
    <property type="term" value="F:ATP binding"/>
    <property type="evidence" value="ECO:0007669"/>
    <property type="project" value="UniProtKB-KW"/>
</dbReference>
<dbReference type="PANTHER" id="PTHR48010:SF7">
    <property type="entry name" value="OS09G0400500 PROTEIN"/>
    <property type="match status" value="1"/>
</dbReference>
<dbReference type="Pfam" id="PF08263">
    <property type="entry name" value="LRRNT_2"/>
    <property type="match status" value="1"/>
</dbReference>
<feature type="compositionally biased region" description="Basic and acidic residues" evidence="11">
    <location>
        <begin position="653"/>
        <end position="665"/>
    </location>
</feature>
<evidence type="ECO:0000256" key="5">
    <source>
        <dbReference type="ARBA" id="ARBA00022729"/>
    </source>
</evidence>
<evidence type="ECO:0000256" key="11">
    <source>
        <dbReference type="SAM" id="MobiDB-lite"/>
    </source>
</evidence>
<keyword evidence="9 12" id="KW-1133">Transmembrane helix</keyword>
<proteinExistence type="predicted"/>
<dbReference type="InterPro" id="IPR050994">
    <property type="entry name" value="At_inactive_RLKs"/>
</dbReference>
<keyword evidence="10 12" id="KW-0472">Membrane</keyword>
<feature type="signal peptide" evidence="13">
    <location>
        <begin position="1"/>
        <end position="24"/>
    </location>
</feature>
<keyword evidence="17" id="KW-1185">Reference proteome</keyword>
<comment type="subcellular location">
    <subcellularLocation>
        <location evidence="1">Membrane</location>
    </subcellularLocation>
</comment>
<dbReference type="Gene3D" id="1.10.510.10">
    <property type="entry name" value="Transferase(Phosphotransferase) domain 1"/>
    <property type="match status" value="1"/>
</dbReference>
<evidence type="ECO:0000313" key="16">
    <source>
        <dbReference type="EMBL" id="KAG0456749.1"/>
    </source>
</evidence>
<comment type="caution">
    <text evidence="16">The sequence shown here is derived from an EMBL/GenBank/DDBJ whole genome shotgun (WGS) entry which is preliminary data.</text>
</comment>
<evidence type="ECO:0000256" key="9">
    <source>
        <dbReference type="ARBA" id="ARBA00022989"/>
    </source>
</evidence>
<evidence type="ECO:0000256" key="8">
    <source>
        <dbReference type="ARBA" id="ARBA00022840"/>
    </source>
</evidence>
<accession>A0A835PS92</accession>
<gene>
    <name evidence="16" type="ORF">HPP92_024537</name>
    <name evidence="15" type="ORF">HPP92_024802</name>
</gene>
<evidence type="ECO:0000256" key="6">
    <source>
        <dbReference type="ARBA" id="ARBA00022737"/>
    </source>
</evidence>
<dbReference type="Gene3D" id="3.80.10.10">
    <property type="entry name" value="Ribonuclease Inhibitor"/>
    <property type="match status" value="1"/>
</dbReference>
<feature type="chain" id="PRO_5033642898" description="Protein kinase domain-containing protein" evidence="13">
    <location>
        <begin position="25"/>
        <end position="665"/>
    </location>
</feature>
<dbReference type="SUPFAM" id="SSF56112">
    <property type="entry name" value="Protein kinase-like (PK-like)"/>
    <property type="match status" value="1"/>
</dbReference>
<evidence type="ECO:0000259" key="14">
    <source>
        <dbReference type="PROSITE" id="PS50011"/>
    </source>
</evidence>
<dbReference type="OrthoDB" id="652551at2759"/>
<dbReference type="Proteomes" id="UP000636800">
    <property type="component" value="Chromosome 13"/>
</dbReference>
<dbReference type="Pfam" id="PF07714">
    <property type="entry name" value="PK_Tyr_Ser-Thr"/>
    <property type="match status" value="1"/>
</dbReference>
<sequence>MGSTLLLWRLRLVVLFSALAAGGGADIASDRAALLAFSDAVGRGALGWNSTQSPCTWQGVECLGNRVVAVRLPGVGLIGEIPSGTVGNLTALRILSLRFNGLSGRLPEDLAGAAELRNLYLQDNRFSGEITPGLFSLQKLVRLNLAGNGFTGGISPEFNNLTRLGTLYLERNGLAGGMPDLDLPKLVQFNVSYNQLNGSLPSKLRKWPANAFMGLSLCGSPLPPCPGEISPVPTPAAAGPSGENTNGGGKIATGGSSGENRGSSGSKLSGGAIAGIAIGSAIVVLILLVLLVFLCRRSGVGKAQAVEVAAVTPKPEAAAAVGRERIEAAAGGSAASAVAVVAGDKKPEDGKQLVFFGRSGLGEFDLEDLLRASAEVLGKGSCGTTYKAVLEMGAAVVVKRLRDVNLPEQEFREKIEALGSMNHENLLPLIAYYYSKDEKLLVYEYMPMGSLSALLHGRRGTGSKPLSWNNRVSIALGVAHAIQYIHSLRPTTSHGNIKSSNVVLTKSLDARVLDHGLSTIVGPTISPGHLAGHQAPELTNLRRASPKADVYSLGFLLLELLTGKNEEGIDLPRWVRSVVREDWLSEVFDPELLGWDVEEEMVRLLQLAMHCTAQHPDERPSMAEVEAQLEQIGLQHERKEGHNADGQSSHQTDATEHSKSDEPDS</sequence>
<evidence type="ECO:0000256" key="10">
    <source>
        <dbReference type="ARBA" id="ARBA00023136"/>
    </source>
</evidence>
<evidence type="ECO:0000256" key="3">
    <source>
        <dbReference type="ARBA" id="ARBA00022614"/>
    </source>
</evidence>
<dbReference type="AlphaFoldDB" id="A0A835PS92"/>
<dbReference type="FunFam" id="3.80.10.10:FF:000234">
    <property type="entry name" value="Probable inactive receptor kinase RLK902"/>
    <property type="match status" value="1"/>
</dbReference>
<organism evidence="16 18">
    <name type="scientific">Vanilla planifolia</name>
    <name type="common">Vanilla</name>
    <dbReference type="NCBI Taxonomy" id="51239"/>
    <lineage>
        <taxon>Eukaryota</taxon>
        <taxon>Viridiplantae</taxon>
        <taxon>Streptophyta</taxon>
        <taxon>Embryophyta</taxon>
        <taxon>Tracheophyta</taxon>
        <taxon>Spermatophyta</taxon>
        <taxon>Magnoliopsida</taxon>
        <taxon>Liliopsida</taxon>
        <taxon>Asparagales</taxon>
        <taxon>Orchidaceae</taxon>
        <taxon>Vanilloideae</taxon>
        <taxon>Vanilleae</taxon>
        <taxon>Vanilla</taxon>
    </lineage>
</organism>
<feature type="region of interest" description="Disordered" evidence="11">
    <location>
        <begin position="229"/>
        <end position="264"/>
    </location>
</feature>
<name>A0A835PS92_VANPL</name>